<sequence length="215" mass="24374">MDYEQFKAVMLGRRSVRKFEDKAVQIEQIREIIDCARHAPSDTNAQAWEFIAIMNKEKIEKLSAMVWEELRTIAEEAKQRGMHKEARMLLRSFGPYAASFADAPVLIVCLATSYTSKFREKIFTPLGLIEDSVYEEEGIKSSCLASQNLMLAAHAAGLATCPMTAPVFFAKHRFKEYLNIADYKQITMVIALGYPVDLPAKPPRKEIDDILHIIS</sequence>
<dbReference type="Proteomes" id="UP000321157">
    <property type="component" value="Unassembled WGS sequence"/>
</dbReference>
<evidence type="ECO:0000259" key="1">
    <source>
        <dbReference type="Pfam" id="PF00881"/>
    </source>
</evidence>
<dbReference type="RefSeq" id="WP_146811793.1">
    <property type="nucleotide sequence ID" value="NZ_BJXX01000168.1"/>
</dbReference>
<dbReference type="InterPro" id="IPR050627">
    <property type="entry name" value="Nitroreductase/BluB"/>
</dbReference>
<feature type="domain" description="Nitroreductase" evidence="1">
    <location>
        <begin position="12"/>
        <end position="194"/>
    </location>
</feature>
<dbReference type="Gene3D" id="3.40.109.10">
    <property type="entry name" value="NADH Oxidase"/>
    <property type="match status" value="1"/>
</dbReference>
<comment type="caution">
    <text evidence="2">The sequence shown here is derived from an EMBL/GenBank/DDBJ whole genome shotgun (WGS) entry which is preliminary data.</text>
</comment>
<evidence type="ECO:0000313" key="2">
    <source>
        <dbReference type="EMBL" id="GEN36150.1"/>
    </source>
</evidence>
<organism evidence="2 3">
    <name type="scientific">Aneurinibacillus danicus</name>
    <dbReference type="NCBI Taxonomy" id="267746"/>
    <lineage>
        <taxon>Bacteria</taxon>
        <taxon>Bacillati</taxon>
        <taxon>Bacillota</taxon>
        <taxon>Bacilli</taxon>
        <taxon>Bacillales</taxon>
        <taxon>Paenibacillaceae</taxon>
        <taxon>Aneurinibacillus group</taxon>
        <taxon>Aneurinibacillus</taxon>
    </lineage>
</organism>
<dbReference type="GO" id="GO:0016491">
    <property type="term" value="F:oxidoreductase activity"/>
    <property type="evidence" value="ECO:0007669"/>
    <property type="project" value="InterPro"/>
</dbReference>
<dbReference type="SUPFAM" id="SSF55469">
    <property type="entry name" value="FMN-dependent nitroreductase-like"/>
    <property type="match status" value="1"/>
</dbReference>
<dbReference type="AlphaFoldDB" id="A0A511VB48"/>
<gene>
    <name evidence="2" type="ORF">ADA01nite_36100</name>
</gene>
<dbReference type="PANTHER" id="PTHR23026">
    <property type="entry name" value="NADPH NITROREDUCTASE"/>
    <property type="match status" value="1"/>
</dbReference>
<reference evidence="2 3" key="1">
    <citation type="submission" date="2019-07" db="EMBL/GenBank/DDBJ databases">
        <title>Whole genome shotgun sequence of Aneurinibacillus danicus NBRC 102444.</title>
        <authorList>
            <person name="Hosoyama A."/>
            <person name="Uohara A."/>
            <person name="Ohji S."/>
            <person name="Ichikawa N."/>
        </authorList>
    </citation>
    <scope>NUCLEOTIDE SEQUENCE [LARGE SCALE GENOMIC DNA]</scope>
    <source>
        <strain evidence="2 3">NBRC 102444</strain>
    </source>
</reference>
<dbReference type="EMBL" id="BJXX01000168">
    <property type="protein sequence ID" value="GEN36150.1"/>
    <property type="molecule type" value="Genomic_DNA"/>
</dbReference>
<dbReference type="InterPro" id="IPR029479">
    <property type="entry name" value="Nitroreductase"/>
</dbReference>
<dbReference type="PANTHER" id="PTHR23026:SF123">
    <property type="entry name" value="NAD(P)H NITROREDUCTASE RV3131-RELATED"/>
    <property type="match status" value="1"/>
</dbReference>
<keyword evidence="3" id="KW-1185">Reference proteome</keyword>
<proteinExistence type="predicted"/>
<accession>A0A511VB48</accession>
<name>A0A511VB48_9BACL</name>
<evidence type="ECO:0000313" key="3">
    <source>
        <dbReference type="Proteomes" id="UP000321157"/>
    </source>
</evidence>
<protein>
    <submittedName>
        <fullName evidence="2">NAD(P)H nitroreductase</fullName>
    </submittedName>
</protein>
<dbReference type="InterPro" id="IPR000415">
    <property type="entry name" value="Nitroreductase-like"/>
</dbReference>
<dbReference type="Pfam" id="PF00881">
    <property type="entry name" value="Nitroreductase"/>
    <property type="match status" value="1"/>
</dbReference>
<dbReference type="OrthoDB" id="9783470at2"/>